<feature type="transmembrane region" description="Helical" evidence="7">
    <location>
        <begin position="68"/>
        <end position="88"/>
    </location>
</feature>
<dbReference type="Gene3D" id="1.20.1560.10">
    <property type="entry name" value="ABC transporter type 1, transmembrane domain"/>
    <property type="match status" value="1"/>
</dbReference>
<dbReference type="PROSITE" id="PS50893">
    <property type="entry name" value="ABC_TRANSPORTER_2"/>
    <property type="match status" value="1"/>
</dbReference>
<dbReference type="CDD" id="cd18547">
    <property type="entry name" value="ABC_6TM_Tm288_like"/>
    <property type="match status" value="1"/>
</dbReference>
<protein>
    <submittedName>
        <fullName evidence="10">ATP-binding cassette subfamily B protein</fullName>
    </submittedName>
</protein>
<keyword evidence="4 10" id="KW-0067">ATP-binding</keyword>
<dbReference type="SMART" id="SM00382">
    <property type="entry name" value="AAA"/>
    <property type="match status" value="1"/>
</dbReference>
<reference evidence="10 11" key="1">
    <citation type="submission" date="2018-03" db="EMBL/GenBank/DDBJ databases">
        <title>Genomic Encyclopedia of Archaeal and Bacterial Type Strains, Phase II (KMG-II): from individual species to whole genera.</title>
        <authorList>
            <person name="Goeker M."/>
        </authorList>
    </citation>
    <scope>NUCLEOTIDE SEQUENCE [LARGE SCALE GENOMIC DNA]</scope>
    <source>
        <strain evidence="10 11">DSM 24859</strain>
    </source>
</reference>
<evidence type="ECO:0000259" key="8">
    <source>
        <dbReference type="PROSITE" id="PS50893"/>
    </source>
</evidence>
<keyword evidence="6 7" id="KW-0472">Membrane</keyword>
<feature type="domain" description="ABC transporter" evidence="8">
    <location>
        <begin position="351"/>
        <end position="585"/>
    </location>
</feature>
<dbReference type="GO" id="GO:0015421">
    <property type="term" value="F:ABC-type oligopeptide transporter activity"/>
    <property type="evidence" value="ECO:0007669"/>
    <property type="project" value="TreeGrafter"/>
</dbReference>
<evidence type="ECO:0000256" key="2">
    <source>
        <dbReference type="ARBA" id="ARBA00022692"/>
    </source>
</evidence>
<dbReference type="InterPro" id="IPR011527">
    <property type="entry name" value="ABC1_TM_dom"/>
</dbReference>
<dbReference type="Pfam" id="PF00005">
    <property type="entry name" value="ABC_tran"/>
    <property type="match status" value="1"/>
</dbReference>
<keyword evidence="2 7" id="KW-0812">Transmembrane</keyword>
<name>A0A2P8HJL3_CHINA</name>
<dbReference type="InterPro" id="IPR003439">
    <property type="entry name" value="ABC_transporter-like_ATP-bd"/>
</dbReference>
<dbReference type="PANTHER" id="PTHR43394">
    <property type="entry name" value="ATP-DEPENDENT PERMEASE MDL1, MITOCHONDRIAL"/>
    <property type="match status" value="1"/>
</dbReference>
<dbReference type="GO" id="GO:0016887">
    <property type="term" value="F:ATP hydrolysis activity"/>
    <property type="evidence" value="ECO:0007669"/>
    <property type="project" value="InterPro"/>
</dbReference>
<dbReference type="PROSITE" id="PS50929">
    <property type="entry name" value="ABC_TM1F"/>
    <property type="match status" value="1"/>
</dbReference>
<dbReference type="OrthoDB" id="9760358at2"/>
<comment type="caution">
    <text evidence="10">The sequence shown here is derived from an EMBL/GenBank/DDBJ whole genome shotgun (WGS) entry which is preliminary data.</text>
</comment>
<evidence type="ECO:0000256" key="7">
    <source>
        <dbReference type="SAM" id="Phobius"/>
    </source>
</evidence>
<organism evidence="10 11">
    <name type="scientific">Chitinophaga niastensis</name>
    <dbReference type="NCBI Taxonomy" id="536980"/>
    <lineage>
        <taxon>Bacteria</taxon>
        <taxon>Pseudomonadati</taxon>
        <taxon>Bacteroidota</taxon>
        <taxon>Chitinophagia</taxon>
        <taxon>Chitinophagales</taxon>
        <taxon>Chitinophagaceae</taxon>
        <taxon>Chitinophaga</taxon>
    </lineage>
</organism>
<feature type="transmembrane region" description="Helical" evidence="7">
    <location>
        <begin position="35"/>
        <end position="56"/>
    </location>
</feature>
<dbReference type="PANTHER" id="PTHR43394:SF1">
    <property type="entry name" value="ATP-BINDING CASSETTE SUB-FAMILY B MEMBER 10, MITOCHONDRIAL"/>
    <property type="match status" value="1"/>
</dbReference>
<dbReference type="SUPFAM" id="SSF52540">
    <property type="entry name" value="P-loop containing nucleoside triphosphate hydrolases"/>
    <property type="match status" value="1"/>
</dbReference>
<evidence type="ECO:0000256" key="6">
    <source>
        <dbReference type="ARBA" id="ARBA00023136"/>
    </source>
</evidence>
<evidence type="ECO:0000313" key="11">
    <source>
        <dbReference type="Proteomes" id="UP000240971"/>
    </source>
</evidence>
<feature type="transmembrane region" description="Helical" evidence="7">
    <location>
        <begin position="258"/>
        <end position="281"/>
    </location>
</feature>
<dbReference type="Gene3D" id="3.40.50.300">
    <property type="entry name" value="P-loop containing nucleotide triphosphate hydrolases"/>
    <property type="match status" value="1"/>
</dbReference>
<evidence type="ECO:0000256" key="3">
    <source>
        <dbReference type="ARBA" id="ARBA00022741"/>
    </source>
</evidence>
<dbReference type="AlphaFoldDB" id="A0A2P8HJL3"/>
<dbReference type="GO" id="GO:0005886">
    <property type="term" value="C:plasma membrane"/>
    <property type="evidence" value="ECO:0007669"/>
    <property type="project" value="UniProtKB-SubCell"/>
</dbReference>
<gene>
    <name evidence="10" type="ORF">CLV51_103382</name>
</gene>
<keyword evidence="5 7" id="KW-1133">Transmembrane helix</keyword>
<comment type="subcellular location">
    <subcellularLocation>
        <location evidence="1">Cell membrane</location>
        <topology evidence="1">Multi-pass membrane protein</topology>
    </subcellularLocation>
</comment>
<evidence type="ECO:0000313" key="10">
    <source>
        <dbReference type="EMBL" id="PSL46404.1"/>
    </source>
</evidence>
<dbReference type="InterPro" id="IPR039421">
    <property type="entry name" value="Type_1_exporter"/>
</dbReference>
<sequence>MNYNLNKFTGKEQKTSNYSAFKNLLQLISHEKRNLAVALIAILLNSTLNLLGPFLIGHTIDKYVQHKQYHGVLVFAGILLGMYLVALFTSFFQTKLMGGVGQRTLFTLRNAVFSKIQQLPVAFFNQNKAGDLISRVNNDTDKLNQFFSQSLMQFIGNIATMVGAGIFLLLINYKIGIAALAPAVLILIFTRVLSPWVKRKNAANLKTVGGMSAEIQESLSNFKVIIAFNRRDYFRKRFDEANVKNYNSAIGAGLANNVFLPFYGMCGSIAQLLVLTGGIYLITQGQFSIGLLVSYLAYATYFYNPLRQLATLWANFQVAMAGWDRISEILALESDLVTIAAPNTVIAPALLEFRDVHFGYPEGREILHNISLTLEQSKTYALVGPTGGGKTTTASLIARLYDPTKGTILLNGKDIRAYDAAERSQKIGFILQEPFLFTGTVKENILYGNELYKDYSHEQLAAVIKEANLEKLLAIFENGLETGVVSGGDSVSLGQKQLIAFMRAVLRKPDILILDEATANIDTITEQLLGEILEKLPAKTTRVIIAHRLNTIENADEIFFVNSGEVTRAGSLQNAMEKLLHGVRMS</sequence>
<dbReference type="InterPro" id="IPR003593">
    <property type="entry name" value="AAA+_ATPase"/>
</dbReference>
<dbReference type="Pfam" id="PF00664">
    <property type="entry name" value="ABC_membrane"/>
    <property type="match status" value="1"/>
</dbReference>
<dbReference type="Proteomes" id="UP000240971">
    <property type="component" value="Unassembled WGS sequence"/>
</dbReference>
<proteinExistence type="predicted"/>
<dbReference type="GO" id="GO:0005524">
    <property type="term" value="F:ATP binding"/>
    <property type="evidence" value="ECO:0007669"/>
    <property type="project" value="UniProtKB-KW"/>
</dbReference>
<accession>A0A2P8HJL3</accession>
<dbReference type="InterPro" id="IPR027417">
    <property type="entry name" value="P-loop_NTPase"/>
</dbReference>
<keyword evidence="3" id="KW-0547">Nucleotide-binding</keyword>
<feature type="transmembrane region" description="Helical" evidence="7">
    <location>
        <begin position="151"/>
        <end position="171"/>
    </location>
</feature>
<keyword evidence="11" id="KW-1185">Reference proteome</keyword>
<dbReference type="InterPro" id="IPR036640">
    <property type="entry name" value="ABC1_TM_sf"/>
</dbReference>
<evidence type="ECO:0000256" key="4">
    <source>
        <dbReference type="ARBA" id="ARBA00022840"/>
    </source>
</evidence>
<dbReference type="EMBL" id="PYAW01000003">
    <property type="protein sequence ID" value="PSL46404.1"/>
    <property type="molecule type" value="Genomic_DNA"/>
</dbReference>
<feature type="transmembrane region" description="Helical" evidence="7">
    <location>
        <begin position="287"/>
        <end position="304"/>
    </location>
</feature>
<feature type="transmembrane region" description="Helical" evidence="7">
    <location>
        <begin position="177"/>
        <end position="197"/>
    </location>
</feature>
<evidence type="ECO:0000259" key="9">
    <source>
        <dbReference type="PROSITE" id="PS50929"/>
    </source>
</evidence>
<evidence type="ECO:0000256" key="1">
    <source>
        <dbReference type="ARBA" id="ARBA00004651"/>
    </source>
</evidence>
<feature type="domain" description="ABC transmembrane type-1" evidence="9">
    <location>
        <begin position="36"/>
        <end position="317"/>
    </location>
</feature>
<dbReference type="RefSeq" id="WP_106529187.1">
    <property type="nucleotide sequence ID" value="NZ_PYAW01000003.1"/>
</dbReference>
<dbReference type="SUPFAM" id="SSF90123">
    <property type="entry name" value="ABC transporter transmembrane region"/>
    <property type="match status" value="1"/>
</dbReference>
<evidence type="ECO:0000256" key="5">
    <source>
        <dbReference type="ARBA" id="ARBA00022989"/>
    </source>
</evidence>